<keyword evidence="3" id="KW-1185">Reference proteome</keyword>
<dbReference type="CDD" id="cd08321">
    <property type="entry name" value="Pyrin_ASC-like"/>
    <property type="match status" value="1"/>
</dbReference>
<reference evidence="2" key="1">
    <citation type="submission" date="2025-08" db="UniProtKB">
        <authorList>
            <consortium name="Ensembl"/>
        </authorList>
    </citation>
    <scope>IDENTIFICATION</scope>
</reference>
<proteinExistence type="predicted"/>
<accession>A0A673MIV4</accession>
<dbReference type="AlphaFoldDB" id="A0A673MIV4"/>
<dbReference type="InterPro" id="IPR011029">
    <property type="entry name" value="DEATH-like_dom_sf"/>
</dbReference>
<protein>
    <recommendedName>
        <fullName evidence="1">Pyrin domain-containing protein</fullName>
    </recommendedName>
</protein>
<organism evidence="2 3">
    <name type="scientific">Sinocyclocheilus rhinocerous</name>
    <dbReference type="NCBI Taxonomy" id="307959"/>
    <lineage>
        <taxon>Eukaryota</taxon>
        <taxon>Metazoa</taxon>
        <taxon>Chordata</taxon>
        <taxon>Craniata</taxon>
        <taxon>Vertebrata</taxon>
        <taxon>Euteleostomi</taxon>
        <taxon>Actinopterygii</taxon>
        <taxon>Neopterygii</taxon>
        <taxon>Teleostei</taxon>
        <taxon>Ostariophysi</taxon>
        <taxon>Cypriniformes</taxon>
        <taxon>Cyprinidae</taxon>
        <taxon>Cyprininae</taxon>
        <taxon>Sinocyclocheilus</taxon>
    </lineage>
</organism>
<dbReference type="Proteomes" id="UP000472270">
    <property type="component" value="Unassembled WGS sequence"/>
</dbReference>
<evidence type="ECO:0000313" key="3">
    <source>
        <dbReference type="Proteomes" id="UP000472270"/>
    </source>
</evidence>
<dbReference type="Ensembl" id="ENSSRHT00000093026.1">
    <property type="protein sequence ID" value="ENSSRHP00000090583.1"/>
    <property type="gene ID" value="ENSSRHG00000044731.1"/>
</dbReference>
<dbReference type="SMART" id="SM01289">
    <property type="entry name" value="PYRIN"/>
    <property type="match status" value="1"/>
</dbReference>
<dbReference type="Pfam" id="PF02758">
    <property type="entry name" value="PYRIN"/>
    <property type="match status" value="1"/>
</dbReference>
<name>A0A673MIV4_9TELE</name>
<reference evidence="2" key="2">
    <citation type="submission" date="2025-09" db="UniProtKB">
        <authorList>
            <consortium name="Ensembl"/>
        </authorList>
    </citation>
    <scope>IDENTIFICATION</scope>
</reference>
<sequence length="89" mass="10340">MASVEELLVNSLKELKAAELEDFQWHLQKDHECISKCEMENADRVKTVNKIMACFGPEEAVKIMVHILRKMNQNDLAKQLEYKHKKGNV</sequence>
<dbReference type="SUPFAM" id="SSF47986">
    <property type="entry name" value="DEATH domain"/>
    <property type="match status" value="1"/>
</dbReference>
<dbReference type="PROSITE" id="PS50824">
    <property type="entry name" value="DAPIN"/>
    <property type="match status" value="1"/>
</dbReference>
<dbReference type="Gene3D" id="1.10.533.10">
    <property type="entry name" value="Death Domain, Fas"/>
    <property type="match status" value="1"/>
</dbReference>
<evidence type="ECO:0000313" key="2">
    <source>
        <dbReference type="Ensembl" id="ENSSRHP00000090583.1"/>
    </source>
</evidence>
<dbReference type="InterPro" id="IPR004020">
    <property type="entry name" value="DAPIN"/>
</dbReference>
<feature type="domain" description="Pyrin" evidence="1">
    <location>
        <begin position="1"/>
        <end position="86"/>
    </location>
</feature>
<evidence type="ECO:0000259" key="1">
    <source>
        <dbReference type="PROSITE" id="PS50824"/>
    </source>
</evidence>